<evidence type="ECO:0000313" key="3">
    <source>
        <dbReference type="EMBL" id="GGS35773.1"/>
    </source>
</evidence>
<name>A0A918GH05_9PSEU</name>
<gene>
    <name evidence="3" type="ORF">GCM10010171_32990</name>
</gene>
<dbReference type="Gene3D" id="3.40.50.1980">
    <property type="entry name" value="Nitrogenase molybdenum iron protein domain"/>
    <property type="match status" value="2"/>
</dbReference>
<dbReference type="PROSITE" id="PS50983">
    <property type="entry name" value="FE_B12_PBP"/>
    <property type="match status" value="1"/>
</dbReference>
<dbReference type="SUPFAM" id="SSF53807">
    <property type="entry name" value="Helical backbone' metal receptor"/>
    <property type="match status" value="1"/>
</dbReference>
<feature type="domain" description="Fe/B12 periplasmic-binding" evidence="2">
    <location>
        <begin position="39"/>
        <end position="320"/>
    </location>
</feature>
<dbReference type="Proteomes" id="UP000660680">
    <property type="component" value="Unassembled WGS sequence"/>
</dbReference>
<protein>
    <submittedName>
        <fullName evidence="3">ABC transporter substrate-binding protein</fullName>
    </submittedName>
</protein>
<comment type="caution">
    <text evidence="3">The sequence shown here is derived from an EMBL/GenBank/DDBJ whole genome shotgun (WGS) entry which is preliminary data.</text>
</comment>
<accession>A0A918GH05</accession>
<dbReference type="AlphaFoldDB" id="A0A918GH05"/>
<dbReference type="PANTHER" id="PTHR30535:SF7">
    <property type="entry name" value="IRON(III) DICITRATE-BINDING PROTEIN"/>
    <property type="match status" value="1"/>
</dbReference>
<dbReference type="Pfam" id="PF01497">
    <property type="entry name" value="Peripla_BP_2"/>
    <property type="match status" value="1"/>
</dbReference>
<proteinExistence type="inferred from homology"/>
<dbReference type="InterPro" id="IPR002491">
    <property type="entry name" value="ABC_transptr_periplasmic_BD"/>
</dbReference>
<comment type="similarity">
    <text evidence="1">Belongs to the bacterial solute-binding protein 8 family.</text>
</comment>
<evidence type="ECO:0000256" key="1">
    <source>
        <dbReference type="ARBA" id="ARBA00008814"/>
    </source>
</evidence>
<dbReference type="InterPro" id="IPR050902">
    <property type="entry name" value="ABC_Transporter_SBP"/>
</dbReference>
<keyword evidence="4" id="KW-1185">Reference proteome</keyword>
<organism evidence="3 4">
    <name type="scientific">Actinokineospora fastidiosa</name>
    <dbReference type="NCBI Taxonomy" id="1816"/>
    <lineage>
        <taxon>Bacteria</taxon>
        <taxon>Bacillati</taxon>
        <taxon>Actinomycetota</taxon>
        <taxon>Actinomycetes</taxon>
        <taxon>Pseudonocardiales</taxon>
        <taxon>Pseudonocardiaceae</taxon>
        <taxon>Actinokineospora</taxon>
    </lineage>
</organism>
<evidence type="ECO:0000313" key="4">
    <source>
        <dbReference type="Proteomes" id="UP000660680"/>
    </source>
</evidence>
<dbReference type="EMBL" id="BMRB01000002">
    <property type="protein sequence ID" value="GGS35773.1"/>
    <property type="molecule type" value="Genomic_DNA"/>
</dbReference>
<evidence type="ECO:0000259" key="2">
    <source>
        <dbReference type="PROSITE" id="PS50983"/>
    </source>
</evidence>
<sequence>MLGLTGCADPAASAPGPGGDAVTVVSCGQELRFAAPPERVVALDQSSTETLLELGLVDRMVGTANVKTKVAPEYAEDYAKVPVLAPKNATSEQVLAATPDFVVASFKAQYTADRSGTRGELAELGLPSLVSATDCPEQNPADMTPFDLLFSDYEALGRIFGIEERAAALIAEQRAVVTAAAETGAAVSGKPTILWLYSTFNGTPYVAGGIGVPSEMSGLVGAENAFDDVAESWPEVSWERIAERDPDVIVVGDLSERGAPGDSADEKIAMMRAHPAMSQLTAVRENRIIRVPGIEMDPSVRSVNTLGLVAKGMRDLGYAR</sequence>
<dbReference type="PANTHER" id="PTHR30535">
    <property type="entry name" value="VITAMIN B12-BINDING PROTEIN"/>
    <property type="match status" value="1"/>
</dbReference>
<reference evidence="3" key="1">
    <citation type="journal article" date="2014" name="Int. J. Syst. Evol. Microbiol.">
        <title>Complete genome sequence of Corynebacterium casei LMG S-19264T (=DSM 44701T), isolated from a smear-ripened cheese.</title>
        <authorList>
            <consortium name="US DOE Joint Genome Institute (JGI-PGF)"/>
            <person name="Walter F."/>
            <person name="Albersmeier A."/>
            <person name="Kalinowski J."/>
            <person name="Ruckert C."/>
        </authorList>
    </citation>
    <scope>NUCLEOTIDE SEQUENCE</scope>
    <source>
        <strain evidence="3">JCM 3276</strain>
    </source>
</reference>
<reference evidence="3" key="2">
    <citation type="submission" date="2020-09" db="EMBL/GenBank/DDBJ databases">
        <authorList>
            <person name="Sun Q."/>
            <person name="Ohkuma M."/>
        </authorList>
    </citation>
    <scope>NUCLEOTIDE SEQUENCE</scope>
    <source>
        <strain evidence="3">JCM 3276</strain>
    </source>
</reference>